<feature type="region of interest" description="Disordered" evidence="4">
    <location>
        <begin position="96"/>
        <end position="137"/>
    </location>
</feature>
<feature type="compositionally biased region" description="Gly residues" evidence="4">
    <location>
        <begin position="126"/>
        <end position="137"/>
    </location>
</feature>
<name>A0A4R6J7T5_9ACTN</name>
<dbReference type="GO" id="GO:0003700">
    <property type="term" value="F:DNA-binding transcription factor activity"/>
    <property type="evidence" value="ECO:0007669"/>
    <property type="project" value="InterPro"/>
</dbReference>
<dbReference type="AlphaFoldDB" id="A0A4R6J7T5"/>
<keyword evidence="2" id="KW-0238">DNA-binding</keyword>
<proteinExistence type="predicted"/>
<dbReference type="PROSITE" id="PS50987">
    <property type="entry name" value="HTH_ARSR_2"/>
    <property type="match status" value="1"/>
</dbReference>
<dbReference type="InterPro" id="IPR036390">
    <property type="entry name" value="WH_DNA-bd_sf"/>
</dbReference>
<dbReference type="GO" id="GO:0003677">
    <property type="term" value="F:DNA binding"/>
    <property type="evidence" value="ECO:0007669"/>
    <property type="project" value="UniProtKB-KW"/>
</dbReference>
<dbReference type="InterPro" id="IPR051081">
    <property type="entry name" value="HTH_MetalResp_TranReg"/>
</dbReference>
<evidence type="ECO:0000313" key="7">
    <source>
        <dbReference type="Proteomes" id="UP000294901"/>
    </source>
</evidence>
<comment type="caution">
    <text evidence="6">The sequence shown here is derived from an EMBL/GenBank/DDBJ whole genome shotgun (WGS) entry which is preliminary data.</text>
</comment>
<evidence type="ECO:0000313" key="6">
    <source>
        <dbReference type="EMBL" id="TDO31207.1"/>
    </source>
</evidence>
<dbReference type="InterPro" id="IPR001845">
    <property type="entry name" value="HTH_ArsR_DNA-bd_dom"/>
</dbReference>
<sequence>MDALAALAEPTRRRIVDALRLRECTVGELVETLAMSQPAVSKHLRVLREAGVVTARIRAQQRVYRLEPGPFRELDAWLAPYRRMWTHHLAELERHLEHKTGDGSSPEGPAAARAGQADQPASKPGNGRGAGQDGGER</sequence>
<dbReference type="InterPro" id="IPR036388">
    <property type="entry name" value="WH-like_DNA-bd_sf"/>
</dbReference>
<dbReference type="PRINTS" id="PR00778">
    <property type="entry name" value="HTHARSR"/>
</dbReference>
<protein>
    <submittedName>
        <fullName evidence="6">ArsR family transcriptional regulator</fullName>
    </submittedName>
</protein>
<dbReference type="RefSeq" id="WP_133877351.1">
    <property type="nucleotide sequence ID" value="NZ_BOMD01000046.1"/>
</dbReference>
<dbReference type="Proteomes" id="UP000294901">
    <property type="component" value="Unassembled WGS sequence"/>
</dbReference>
<dbReference type="OrthoDB" id="9806976at2"/>
<dbReference type="Pfam" id="PF01022">
    <property type="entry name" value="HTH_5"/>
    <property type="match status" value="1"/>
</dbReference>
<evidence type="ECO:0000259" key="5">
    <source>
        <dbReference type="PROSITE" id="PS50987"/>
    </source>
</evidence>
<dbReference type="EMBL" id="SNWR01000002">
    <property type="protein sequence ID" value="TDO31207.1"/>
    <property type="molecule type" value="Genomic_DNA"/>
</dbReference>
<accession>A0A4R6J7T5</accession>
<dbReference type="PANTHER" id="PTHR33154">
    <property type="entry name" value="TRANSCRIPTIONAL REGULATOR, ARSR FAMILY"/>
    <property type="match status" value="1"/>
</dbReference>
<evidence type="ECO:0000256" key="4">
    <source>
        <dbReference type="SAM" id="MobiDB-lite"/>
    </source>
</evidence>
<feature type="compositionally biased region" description="Low complexity" evidence="4">
    <location>
        <begin position="108"/>
        <end position="121"/>
    </location>
</feature>
<dbReference type="InterPro" id="IPR011991">
    <property type="entry name" value="ArsR-like_HTH"/>
</dbReference>
<evidence type="ECO:0000256" key="1">
    <source>
        <dbReference type="ARBA" id="ARBA00023015"/>
    </source>
</evidence>
<keyword evidence="7" id="KW-1185">Reference proteome</keyword>
<keyword evidence="1" id="KW-0805">Transcription regulation</keyword>
<dbReference type="CDD" id="cd00090">
    <property type="entry name" value="HTH_ARSR"/>
    <property type="match status" value="1"/>
</dbReference>
<dbReference type="PANTHER" id="PTHR33154:SF33">
    <property type="entry name" value="TRANSCRIPTIONAL REPRESSOR SDPR"/>
    <property type="match status" value="1"/>
</dbReference>
<dbReference type="Gene3D" id="1.10.10.10">
    <property type="entry name" value="Winged helix-like DNA-binding domain superfamily/Winged helix DNA-binding domain"/>
    <property type="match status" value="1"/>
</dbReference>
<feature type="domain" description="HTH arsR-type" evidence="5">
    <location>
        <begin position="1"/>
        <end position="86"/>
    </location>
</feature>
<dbReference type="SMART" id="SM00418">
    <property type="entry name" value="HTH_ARSR"/>
    <property type="match status" value="1"/>
</dbReference>
<dbReference type="SUPFAM" id="SSF46785">
    <property type="entry name" value="Winged helix' DNA-binding domain"/>
    <property type="match status" value="1"/>
</dbReference>
<organism evidence="6 7">
    <name type="scientific">Paractinoplanes brasiliensis</name>
    <dbReference type="NCBI Taxonomy" id="52695"/>
    <lineage>
        <taxon>Bacteria</taxon>
        <taxon>Bacillati</taxon>
        <taxon>Actinomycetota</taxon>
        <taxon>Actinomycetes</taxon>
        <taxon>Micromonosporales</taxon>
        <taxon>Micromonosporaceae</taxon>
        <taxon>Paractinoplanes</taxon>
    </lineage>
</organism>
<evidence type="ECO:0000256" key="2">
    <source>
        <dbReference type="ARBA" id="ARBA00023125"/>
    </source>
</evidence>
<dbReference type="NCBIfam" id="NF033788">
    <property type="entry name" value="HTH_metalloreg"/>
    <property type="match status" value="1"/>
</dbReference>
<gene>
    <name evidence="6" type="ORF">C8E87_6619</name>
</gene>
<evidence type="ECO:0000256" key="3">
    <source>
        <dbReference type="ARBA" id="ARBA00023163"/>
    </source>
</evidence>
<keyword evidence="3" id="KW-0804">Transcription</keyword>
<reference evidence="6 7" key="1">
    <citation type="submission" date="2019-03" db="EMBL/GenBank/DDBJ databases">
        <title>Sequencing the genomes of 1000 actinobacteria strains.</title>
        <authorList>
            <person name="Klenk H.-P."/>
        </authorList>
    </citation>
    <scope>NUCLEOTIDE SEQUENCE [LARGE SCALE GENOMIC DNA]</scope>
    <source>
        <strain evidence="6 7">DSM 43805</strain>
    </source>
</reference>